<proteinExistence type="inferred from homology"/>
<protein>
    <recommendedName>
        <fullName evidence="7">3-sulfinopropanoyl-CoA desulfinase</fullName>
        <ecNumber evidence="6">3.13.1.4</ecNumber>
    </recommendedName>
    <alternativeName>
        <fullName evidence="8">3-sulfinopropionyl coenzyme A desulfinase</fullName>
    </alternativeName>
</protein>
<feature type="domain" description="Acyl-CoA dehydrogenase/oxidase C-terminal" evidence="10">
    <location>
        <begin position="234"/>
        <end position="378"/>
    </location>
</feature>
<reference evidence="13 14" key="1">
    <citation type="submission" date="2018-11" db="EMBL/GenBank/DDBJ databases">
        <title>Genomic Encyclopedia of Type Strains, Phase IV (KMG-IV): sequencing the most valuable type-strain genomes for metagenomic binning, comparative biology and taxonomic classification.</title>
        <authorList>
            <person name="Goeker M."/>
        </authorList>
    </citation>
    <scope>NUCLEOTIDE SEQUENCE [LARGE SCALE GENOMIC DNA]</scope>
    <source>
        <strain evidence="13 14">DSM 5900</strain>
    </source>
</reference>
<evidence type="ECO:0000256" key="4">
    <source>
        <dbReference type="ARBA" id="ARBA00022827"/>
    </source>
</evidence>
<dbReference type="PANTHER" id="PTHR43884">
    <property type="entry name" value="ACYL-COA DEHYDROGENASE"/>
    <property type="match status" value="1"/>
</dbReference>
<gene>
    <name evidence="13" type="ORF">EDC65_2662</name>
</gene>
<evidence type="ECO:0000256" key="1">
    <source>
        <dbReference type="ARBA" id="ARBA00001974"/>
    </source>
</evidence>
<comment type="caution">
    <text evidence="13">The sequence shown here is derived from an EMBL/GenBank/DDBJ whole genome shotgun (WGS) entry which is preliminary data.</text>
</comment>
<evidence type="ECO:0000256" key="8">
    <source>
        <dbReference type="ARBA" id="ARBA00075603"/>
    </source>
</evidence>
<evidence type="ECO:0000259" key="11">
    <source>
        <dbReference type="Pfam" id="PF02770"/>
    </source>
</evidence>
<keyword evidence="9" id="KW-0560">Oxidoreductase</keyword>
<evidence type="ECO:0000259" key="10">
    <source>
        <dbReference type="Pfam" id="PF00441"/>
    </source>
</evidence>
<dbReference type="GO" id="GO:0050660">
    <property type="term" value="F:flavin adenine dinucleotide binding"/>
    <property type="evidence" value="ECO:0007669"/>
    <property type="project" value="InterPro"/>
</dbReference>
<name>A0A3N1L801_9PROT</name>
<dbReference type="Pfam" id="PF02770">
    <property type="entry name" value="Acyl-CoA_dh_M"/>
    <property type="match status" value="1"/>
</dbReference>
<sequence length="391" mass="41499">MSVIWGPRLDAEAAEWQARAQTLARTHFAPLAAEIDRDQRYPHESIPVMVESGLCGMFLPREFGGSGASLTALTAAAEAVAAGCATTAAIISTYQLGAFPILLEGTPQQKAKYLGELARGHSISFALSEQGSGSDAAALATTAVREGDGWRLRGEKYWIGNGGISRYYVVFARTDPAAGPRGISAFVVDKERPGVAVDHYSDKMGIRGTRTSNLKLDTLVAAEDLVGTEGRALRLAFKTLDVGRVVVAAQSMGIALAAYEAARDRAASRIAFGQPIVDFQGISFQLADVATTVSAARMMMYEAAAAYDRGENISLPGAMAKLYATEVAHKAVDVAVQVWGGEGYCKPNLVERLYRDQRITEVYEGSSEIQRVVIGRAIKAEAEAETAAGGG</sequence>
<evidence type="ECO:0000256" key="3">
    <source>
        <dbReference type="ARBA" id="ARBA00022630"/>
    </source>
</evidence>
<evidence type="ECO:0000259" key="12">
    <source>
        <dbReference type="Pfam" id="PF02771"/>
    </source>
</evidence>
<evidence type="ECO:0000256" key="5">
    <source>
        <dbReference type="ARBA" id="ARBA00052938"/>
    </source>
</evidence>
<dbReference type="Proteomes" id="UP000278222">
    <property type="component" value="Unassembled WGS sequence"/>
</dbReference>
<accession>A0A3N1L801</accession>
<dbReference type="InterPro" id="IPR036250">
    <property type="entry name" value="AcylCo_DH-like_C"/>
</dbReference>
<evidence type="ECO:0000313" key="14">
    <source>
        <dbReference type="Proteomes" id="UP000278222"/>
    </source>
</evidence>
<dbReference type="EC" id="3.13.1.4" evidence="6"/>
<evidence type="ECO:0000313" key="13">
    <source>
        <dbReference type="EMBL" id="ROP90803.1"/>
    </source>
</evidence>
<evidence type="ECO:0000256" key="7">
    <source>
        <dbReference type="ARBA" id="ARBA00068311"/>
    </source>
</evidence>
<keyword evidence="4 9" id="KW-0274">FAD</keyword>
<dbReference type="Pfam" id="PF02771">
    <property type="entry name" value="Acyl-CoA_dh_N"/>
    <property type="match status" value="1"/>
</dbReference>
<keyword evidence="14" id="KW-1185">Reference proteome</keyword>
<dbReference type="AlphaFoldDB" id="A0A3N1L801"/>
<dbReference type="Gene3D" id="1.10.540.10">
    <property type="entry name" value="Acyl-CoA dehydrogenase/oxidase, N-terminal domain"/>
    <property type="match status" value="1"/>
</dbReference>
<dbReference type="Gene3D" id="2.40.110.10">
    <property type="entry name" value="Butyryl-CoA Dehydrogenase, subunit A, domain 2"/>
    <property type="match status" value="1"/>
</dbReference>
<dbReference type="PIRSF" id="PIRSF016578">
    <property type="entry name" value="HsaA"/>
    <property type="match status" value="1"/>
</dbReference>
<dbReference type="InterPro" id="IPR009100">
    <property type="entry name" value="AcylCoA_DH/oxidase_NM_dom_sf"/>
</dbReference>
<dbReference type="RefSeq" id="WP_123690198.1">
    <property type="nucleotide sequence ID" value="NZ_AP019700.1"/>
</dbReference>
<dbReference type="InterPro" id="IPR009075">
    <property type="entry name" value="AcylCo_DH/oxidase_C"/>
</dbReference>
<dbReference type="InterPro" id="IPR006089">
    <property type="entry name" value="Acyl-CoA_DH_CS"/>
</dbReference>
<evidence type="ECO:0000256" key="2">
    <source>
        <dbReference type="ARBA" id="ARBA00009347"/>
    </source>
</evidence>
<dbReference type="EMBL" id="RJKX01000014">
    <property type="protein sequence ID" value="ROP90803.1"/>
    <property type="molecule type" value="Genomic_DNA"/>
</dbReference>
<dbReference type="SUPFAM" id="SSF47203">
    <property type="entry name" value="Acyl-CoA dehydrogenase C-terminal domain-like"/>
    <property type="match status" value="1"/>
</dbReference>
<dbReference type="GO" id="GO:0003995">
    <property type="term" value="F:acyl-CoA dehydrogenase activity"/>
    <property type="evidence" value="ECO:0007669"/>
    <property type="project" value="InterPro"/>
</dbReference>
<dbReference type="Gene3D" id="1.20.140.10">
    <property type="entry name" value="Butyryl-CoA Dehydrogenase, subunit A, domain 3"/>
    <property type="match status" value="1"/>
</dbReference>
<dbReference type="FunFam" id="1.20.140.10:FF:000004">
    <property type="entry name" value="Acyl-CoA dehydrogenase FadE25"/>
    <property type="match status" value="1"/>
</dbReference>
<feature type="domain" description="Acyl-CoA oxidase/dehydrogenase middle" evidence="11">
    <location>
        <begin position="124"/>
        <end position="217"/>
    </location>
</feature>
<keyword evidence="3 9" id="KW-0285">Flavoprotein</keyword>
<feature type="domain" description="Acyl-CoA dehydrogenase/oxidase N-terminal" evidence="12">
    <location>
        <begin position="12"/>
        <end position="120"/>
    </location>
</feature>
<organism evidence="13 14">
    <name type="scientific">Stella humosa</name>
    <dbReference type="NCBI Taxonomy" id="94"/>
    <lineage>
        <taxon>Bacteria</taxon>
        <taxon>Pseudomonadati</taxon>
        <taxon>Pseudomonadota</taxon>
        <taxon>Alphaproteobacteria</taxon>
        <taxon>Rhodospirillales</taxon>
        <taxon>Stellaceae</taxon>
        <taxon>Stella</taxon>
    </lineage>
</organism>
<dbReference type="PROSITE" id="PS00072">
    <property type="entry name" value="ACYL_COA_DH_1"/>
    <property type="match status" value="1"/>
</dbReference>
<dbReference type="InterPro" id="IPR006091">
    <property type="entry name" value="Acyl-CoA_Oxase/DH_mid-dom"/>
</dbReference>
<dbReference type="PANTHER" id="PTHR43884:SF12">
    <property type="entry name" value="ISOVALERYL-COA DEHYDROGENASE, MITOCHONDRIAL-RELATED"/>
    <property type="match status" value="1"/>
</dbReference>
<dbReference type="InterPro" id="IPR046373">
    <property type="entry name" value="Acyl-CoA_Oxase/DH_mid-dom_sf"/>
</dbReference>
<dbReference type="OrthoDB" id="5510711at2"/>
<dbReference type="InterPro" id="IPR037069">
    <property type="entry name" value="AcylCoA_DH/ox_N_sf"/>
</dbReference>
<evidence type="ECO:0000256" key="6">
    <source>
        <dbReference type="ARBA" id="ARBA00066461"/>
    </source>
</evidence>
<dbReference type="InterPro" id="IPR013786">
    <property type="entry name" value="AcylCoA_DH/ox_N"/>
</dbReference>
<comment type="cofactor">
    <cofactor evidence="1 9">
        <name>FAD</name>
        <dbReference type="ChEBI" id="CHEBI:57692"/>
    </cofactor>
</comment>
<comment type="catalytic activity">
    <reaction evidence="5">
        <text>3-sulfinopropanoyl-CoA + H2O = propanoyl-CoA + sulfite + H(+)</text>
        <dbReference type="Rhea" id="RHEA:41624"/>
        <dbReference type="ChEBI" id="CHEBI:15377"/>
        <dbReference type="ChEBI" id="CHEBI:15378"/>
        <dbReference type="ChEBI" id="CHEBI:17359"/>
        <dbReference type="ChEBI" id="CHEBI:57392"/>
        <dbReference type="ChEBI" id="CHEBI:78349"/>
        <dbReference type="EC" id="3.13.1.4"/>
    </reaction>
    <physiologicalReaction direction="left-to-right" evidence="5">
        <dbReference type="Rhea" id="RHEA:41625"/>
    </physiologicalReaction>
</comment>
<dbReference type="Pfam" id="PF00441">
    <property type="entry name" value="Acyl-CoA_dh_1"/>
    <property type="match status" value="1"/>
</dbReference>
<dbReference type="SUPFAM" id="SSF56645">
    <property type="entry name" value="Acyl-CoA dehydrogenase NM domain-like"/>
    <property type="match status" value="1"/>
</dbReference>
<evidence type="ECO:0000256" key="9">
    <source>
        <dbReference type="RuleBase" id="RU362125"/>
    </source>
</evidence>
<comment type="similarity">
    <text evidence="2 9">Belongs to the acyl-CoA dehydrogenase family.</text>
</comment>